<name>A0A4S4MDW3_9APHY</name>
<comment type="caution">
    <text evidence="3">The sequence shown here is derived from an EMBL/GenBank/DDBJ whole genome shotgun (WGS) entry which is preliminary data.</text>
</comment>
<keyword evidence="4" id="KW-1185">Reference proteome</keyword>
<dbReference type="InterPro" id="IPR008928">
    <property type="entry name" value="6-hairpin_glycosidase_sf"/>
</dbReference>
<evidence type="ECO:0000313" key="3">
    <source>
        <dbReference type="EMBL" id="THH23058.1"/>
    </source>
</evidence>
<dbReference type="GO" id="GO:0003824">
    <property type="term" value="F:catalytic activity"/>
    <property type="evidence" value="ECO:0007669"/>
    <property type="project" value="UniProtKB-ARBA"/>
</dbReference>
<feature type="signal peptide" evidence="2">
    <location>
        <begin position="1"/>
        <end position="21"/>
    </location>
</feature>
<sequence length="717" mass="79173">MGLLRSSVASILICAPLLASANTRIDRYAIVSRYNPHRNASSQTTPIQVGNGNFAFGADVTGLQTFLPWATMSSWGWKNDSLPAGKTQADIDDYKGVSWPSHGRDIEYMFDGEPLMMQWMISNPNRVNLGQVGLLFADGNGSAANVTEADLSDISQDLDLWTGIITSSFTYQGKKITVQTSSAQSSSAIGVTVTSPLLQTGQLGIFVDFPWNDGTNKFSAPFVGTFSMTSNHTTALRTGNGLGGNVQAEISHTQVNTTFLTSIGGDAFSIFRVSPSAHRYNILPSSQSSSLSVVVSYSPAALKSVPEPSAIESESKEVWNGFWSSSGFVDLYTGSTDSRAEELQRRVILSRYLLHVNEAGDNPPQESGLVNNGWYGKFHMEMFFWHLCHWALWNNWDLLDRATGVYAEWLQSSLERAQVQEGYTSGARWSKMTDPTGRSAPGEINELLIWQQPHPLVIATYDYRAHKTRTTLEKWKDVVNETANWMADFAWFNQSSSRYDLGPTMYTVAEDTNPNITRNPSFELSYWRFGLDLAGEWFDHLGEKQPSAWTHVKENLAPLPVEDGLYAVYDGIESDFWTDPTYINDHPSLVGLHGWLPLTANVSLDIAKATADKAFTSWNISNCWGWDFPMLAMSAARNGELDQAVEWLLHPLFEFDDVGMPVGGVRAPTPYFPGSGSLLYAVAMMAEGWDGSKTKAPGFPGKSEGWNVRTEGMSQAL</sequence>
<evidence type="ECO:0008006" key="5">
    <source>
        <dbReference type="Google" id="ProtNLM"/>
    </source>
</evidence>
<dbReference type="InterPro" id="IPR012341">
    <property type="entry name" value="6hp_glycosidase-like_sf"/>
</dbReference>
<evidence type="ECO:0000313" key="4">
    <source>
        <dbReference type="Proteomes" id="UP000308730"/>
    </source>
</evidence>
<accession>A0A4S4MDW3</accession>
<proteinExistence type="predicted"/>
<organism evidence="3 4">
    <name type="scientific">Antrodiella citrinella</name>
    <dbReference type="NCBI Taxonomy" id="2447956"/>
    <lineage>
        <taxon>Eukaryota</taxon>
        <taxon>Fungi</taxon>
        <taxon>Dikarya</taxon>
        <taxon>Basidiomycota</taxon>
        <taxon>Agaricomycotina</taxon>
        <taxon>Agaricomycetes</taxon>
        <taxon>Polyporales</taxon>
        <taxon>Steccherinaceae</taxon>
        <taxon>Antrodiella</taxon>
    </lineage>
</organism>
<reference evidence="3 4" key="1">
    <citation type="submission" date="2019-02" db="EMBL/GenBank/DDBJ databases">
        <title>Genome sequencing of the rare red list fungi Antrodiella citrinella (Flaviporus citrinellus).</title>
        <authorList>
            <person name="Buettner E."/>
            <person name="Kellner H."/>
        </authorList>
    </citation>
    <scope>NUCLEOTIDE SEQUENCE [LARGE SCALE GENOMIC DNA]</scope>
    <source>
        <strain evidence="3 4">DSM 108506</strain>
    </source>
</reference>
<feature type="chain" id="PRO_5020584318" description="Six-hairpin glycosidase-like protein" evidence="2">
    <location>
        <begin position="22"/>
        <end position="717"/>
    </location>
</feature>
<keyword evidence="2" id="KW-0732">Signal</keyword>
<dbReference type="Gene3D" id="1.50.10.10">
    <property type="match status" value="1"/>
</dbReference>
<evidence type="ECO:0000256" key="1">
    <source>
        <dbReference type="SAM" id="MobiDB-lite"/>
    </source>
</evidence>
<protein>
    <recommendedName>
        <fullName evidence="5">Six-hairpin glycosidase-like protein</fullName>
    </recommendedName>
</protein>
<dbReference type="SUPFAM" id="SSF48208">
    <property type="entry name" value="Six-hairpin glycosidases"/>
    <property type="match status" value="1"/>
</dbReference>
<dbReference type="EMBL" id="SGPM01000401">
    <property type="protein sequence ID" value="THH23058.1"/>
    <property type="molecule type" value="Genomic_DNA"/>
</dbReference>
<gene>
    <name evidence="3" type="ORF">EUX98_g8120</name>
</gene>
<feature type="region of interest" description="Disordered" evidence="1">
    <location>
        <begin position="695"/>
        <end position="717"/>
    </location>
</feature>
<dbReference type="AlphaFoldDB" id="A0A4S4MDW3"/>
<evidence type="ECO:0000256" key="2">
    <source>
        <dbReference type="SAM" id="SignalP"/>
    </source>
</evidence>
<dbReference type="Proteomes" id="UP000308730">
    <property type="component" value="Unassembled WGS sequence"/>
</dbReference>
<dbReference type="GO" id="GO:0005975">
    <property type="term" value="P:carbohydrate metabolic process"/>
    <property type="evidence" value="ECO:0007669"/>
    <property type="project" value="InterPro"/>
</dbReference>
<dbReference type="OrthoDB" id="3534988at2759"/>